<proteinExistence type="predicted"/>
<keyword evidence="3" id="KW-1185">Reference proteome</keyword>
<name>A0A8J6M1H8_9FIRM</name>
<dbReference type="AlphaFoldDB" id="A0A8J6M1H8"/>
<dbReference type="Proteomes" id="UP000602260">
    <property type="component" value="Unassembled WGS sequence"/>
</dbReference>
<feature type="transmembrane region" description="Helical" evidence="1">
    <location>
        <begin position="36"/>
        <end position="61"/>
    </location>
</feature>
<keyword evidence="1" id="KW-0812">Transmembrane</keyword>
<evidence type="ECO:0000313" key="3">
    <source>
        <dbReference type="Proteomes" id="UP000602260"/>
    </source>
</evidence>
<evidence type="ECO:0000256" key="1">
    <source>
        <dbReference type="SAM" id="Phobius"/>
    </source>
</evidence>
<dbReference type="EMBL" id="JACOPN010000003">
    <property type="protein sequence ID" value="MBC5716759.1"/>
    <property type="molecule type" value="Genomic_DNA"/>
</dbReference>
<keyword evidence="1" id="KW-1133">Transmembrane helix</keyword>
<organism evidence="2 3">
    <name type="scientific">Flintibacter faecis</name>
    <dbReference type="NCBI Taxonomy" id="2763047"/>
    <lineage>
        <taxon>Bacteria</taxon>
        <taxon>Bacillati</taxon>
        <taxon>Bacillota</taxon>
        <taxon>Clostridia</taxon>
        <taxon>Eubacteriales</taxon>
        <taxon>Flintibacter</taxon>
    </lineage>
</organism>
<evidence type="ECO:0000313" key="2">
    <source>
        <dbReference type="EMBL" id="MBC5716759.1"/>
    </source>
</evidence>
<comment type="caution">
    <text evidence="2">The sequence shown here is derived from an EMBL/GenBank/DDBJ whole genome shotgun (WGS) entry which is preliminary data.</text>
</comment>
<keyword evidence="1" id="KW-0472">Membrane</keyword>
<accession>A0A8J6M1H8</accession>
<dbReference type="RefSeq" id="WP_186878113.1">
    <property type="nucleotide sequence ID" value="NZ_JACOPN010000003.1"/>
</dbReference>
<reference evidence="2" key="1">
    <citation type="submission" date="2020-08" db="EMBL/GenBank/DDBJ databases">
        <title>Genome public.</title>
        <authorList>
            <person name="Liu C."/>
            <person name="Sun Q."/>
        </authorList>
    </citation>
    <scope>NUCLEOTIDE SEQUENCE</scope>
    <source>
        <strain evidence="2">BX5</strain>
    </source>
</reference>
<sequence length="80" mass="8604">MRKFLNRLAANAMCGAFAAKEKVCQAVEDLKRDERGLSGIVVAVLLILVAVLAVVMLWGLLKGYITDLWGIITGQSSGLN</sequence>
<protein>
    <submittedName>
        <fullName evidence="2">Uncharacterized protein</fullName>
    </submittedName>
</protein>
<gene>
    <name evidence="2" type="ORF">H8S55_05395</name>
</gene>